<organism evidence="9 10">
    <name type="scientific">Draconibacterium aestuarii</name>
    <dbReference type="NCBI Taxonomy" id="2998507"/>
    <lineage>
        <taxon>Bacteria</taxon>
        <taxon>Pseudomonadati</taxon>
        <taxon>Bacteroidota</taxon>
        <taxon>Bacteroidia</taxon>
        <taxon>Marinilabiliales</taxon>
        <taxon>Prolixibacteraceae</taxon>
        <taxon>Draconibacterium</taxon>
    </lineage>
</organism>
<feature type="transmembrane region" description="Helical" evidence="8">
    <location>
        <begin position="58"/>
        <end position="75"/>
    </location>
</feature>
<keyword evidence="7 8" id="KW-0472">Membrane</keyword>
<evidence type="ECO:0000313" key="10">
    <source>
        <dbReference type="Proteomes" id="UP001145087"/>
    </source>
</evidence>
<feature type="transmembrane region" description="Helical" evidence="8">
    <location>
        <begin position="228"/>
        <end position="254"/>
    </location>
</feature>
<accession>A0A9X3J5S1</accession>
<keyword evidence="5 8" id="KW-0812">Transmembrane</keyword>
<evidence type="ECO:0000313" key="9">
    <source>
        <dbReference type="EMBL" id="MCY1720222.1"/>
    </source>
</evidence>
<gene>
    <name evidence="9" type="ORF">OU798_07700</name>
</gene>
<feature type="transmembrane region" description="Helical" evidence="8">
    <location>
        <begin position="29"/>
        <end position="46"/>
    </location>
</feature>
<dbReference type="RefSeq" id="WP_343332555.1">
    <property type="nucleotide sequence ID" value="NZ_JAPOHD010000013.1"/>
</dbReference>
<evidence type="ECO:0000256" key="8">
    <source>
        <dbReference type="SAM" id="Phobius"/>
    </source>
</evidence>
<evidence type="ECO:0000256" key="6">
    <source>
        <dbReference type="ARBA" id="ARBA00022989"/>
    </source>
</evidence>
<comment type="similarity">
    <text evidence="2">Belongs to the autoinducer-2 exporter (AI-2E) (TC 2.A.86) family.</text>
</comment>
<dbReference type="PANTHER" id="PTHR21716:SF53">
    <property type="entry name" value="PERMEASE PERM-RELATED"/>
    <property type="match status" value="1"/>
</dbReference>
<keyword evidence="6 8" id="KW-1133">Transmembrane helix</keyword>
<comment type="caution">
    <text evidence="9">The sequence shown here is derived from an EMBL/GenBank/DDBJ whole genome shotgun (WGS) entry which is preliminary data.</text>
</comment>
<dbReference type="Proteomes" id="UP001145087">
    <property type="component" value="Unassembled WGS sequence"/>
</dbReference>
<dbReference type="PANTHER" id="PTHR21716">
    <property type="entry name" value="TRANSMEMBRANE PROTEIN"/>
    <property type="match status" value="1"/>
</dbReference>
<dbReference type="AlphaFoldDB" id="A0A9X3J5S1"/>
<feature type="transmembrane region" description="Helical" evidence="8">
    <location>
        <begin position="140"/>
        <end position="161"/>
    </location>
</feature>
<feature type="transmembrane region" description="Helical" evidence="8">
    <location>
        <begin position="201"/>
        <end position="222"/>
    </location>
</feature>
<keyword evidence="10" id="KW-1185">Reference proteome</keyword>
<evidence type="ECO:0000256" key="7">
    <source>
        <dbReference type="ARBA" id="ARBA00023136"/>
    </source>
</evidence>
<sequence length="359" mass="40830">MKDLRTTNILLLIIVIPLVFYILKILSFIFIPLIMAMFIALLFLPLMRWLKKRRVPQIISILIVILIFIGVFKVGGELVKLSSAEIRATEDVFFRKAETKIVDLILIVEDFFGIERVQGETILKHYLDENTYVKKFGTTIGILSNMLSMTLMTAFFVILLLSESINFQKILNSTLFKLKHSSVRTFMQIEKDILKFIKVKFLISLLTGIGIGIACLIFDVSFPIFWGLLAFVINFVQMIGSIISVLALALFAFVELDPSGTLLLFVLSIIFVQVLFGGVIEPIMMGKTFALNVITVLIMLMFWGYLWNIPGFIMAIPLTVFIKIVLEQFPRTKVIADFMSGKKPQIKIVKRSNIKIAKQ</sequence>
<protein>
    <submittedName>
        <fullName evidence="9">AI-2E family transporter</fullName>
    </submittedName>
</protein>
<dbReference type="InterPro" id="IPR002549">
    <property type="entry name" value="AI-2E-like"/>
</dbReference>
<feature type="transmembrane region" description="Helical" evidence="8">
    <location>
        <begin position="7"/>
        <end position="23"/>
    </location>
</feature>
<evidence type="ECO:0000256" key="1">
    <source>
        <dbReference type="ARBA" id="ARBA00004651"/>
    </source>
</evidence>
<evidence type="ECO:0000256" key="3">
    <source>
        <dbReference type="ARBA" id="ARBA00022448"/>
    </source>
</evidence>
<feature type="transmembrane region" description="Helical" evidence="8">
    <location>
        <begin position="261"/>
        <end position="283"/>
    </location>
</feature>
<evidence type="ECO:0000256" key="5">
    <source>
        <dbReference type="ARBA" id="ARBA00022692"/>
    </source>
</evidence>
<keyword evidence="4" id="KW-1003">Cell membrane</keyword>
<comment type="subcellular location">
    <subcellularLocation>
        <location evidence="1">Cell membrane</location>
        <topology evidence="1">Multi-pass membrane protein</topology>
    </subcellularLocation>
</comment>
<evidence type="ECO:0000256" key="4">
    <source>
        <dbReference type="ARBA" id="ARBA00022475"/>
    </source>
</evidence>
<name>A0A9X3J5S1_9BACT</name>
<dbReference type="Pfam" id="PF01594">
    <property type="entry name" value="AI-2E_transport"/>
    <property type="match status" value="1"/>
</dbReference>
<dbReference type="EMBL" id="JAPOHD010000013">
    <property type="protein sequence ID" value="MCY1720222.1"/>
    <property type="molecule type" value="Genomic_DNA"/>
</dbReference>
<dbReference type="GO" id="GO:0005886">
    <property type="term" value="C:plasma membrane"/>
    <property type="evidence" value="ECO:0007669"/>
    <property type="project" value="UniProtKB-SubCell"/>
</dbReference>
<evidence type="ECO:0000256" key="2">
    <source>
        <dbReference type="ARBA" id="ARBA00009773"/>
    </source>
</evidence>
<reference evidence="9" key="1">
    <citation type="submission" date="2022-11" db="EMBL/GenBank/DDBJ databases">
        <title>Marilongibacter aestuarii gen. nov., sp. nov., isolated from tidal flat sediment.</title>
        <authorList>
            <person name="Jiayan W."/>
        </authorList>
    </citation>
    <scope>NUCLEOTIDE SEQUENCE</scope>
    <source>
        <strain evidence="9">Z1-6</strain>
    </source>
</reference>
<keyword evidence="3" id="KW-0813">Transport</keyword>
<proteinExistence type="inferred from homology"/>